<dbReference type="InterPro" id="IPR004358">
    <property type="entry name" value="Sig_transdc_His_kin-like_C"/>
</dbReference>
<dbReference type="SUPFAM" id="SSF55781">
    <property type="entry name" value="GAF domain-like"/>
    <property type="match status" value="1"/>
</dbReference>
<dbReference type="InterPro" id="IPR036890">
    <property type="entry name" value="HATPase_C_sf"/>
</dbReference>
<name>A0ABU7G7Q2_9ALTE</name>
<feature type="transmembrane region" description="Helical" evidence="4">
    <location>
        <begin position="228"/>
        <end position="247"/>
    </location>
</feature>
<dbReference type="Pfam" id="PF02518">
    <property type="entry name" value="HATPase_c"/>
    <property type="match status" value="1"/>
</dbReference>
<dbReference type="PANTHER" id="PTHR43547:SF2">
    <property type="entry name" value="HYBRID SIGNAL TRANSDUCTION HISTIDINE KINASE C"/>
    <property type="match status" value="1"/>
</dbReference>
<feature type="transmembrane region" description="Helical" evidence="4">
    <location>
        <begin position="6"/>
        <end position="25"/>
    </location>
</feature>
<evidence type="ECO:0000313" key="7">
    <source>
        <dbReference type="Proteomes" id="UP001310248"/>
    </source>
</evidence>
<keyword evidence="6" id="KW-0808">Transferase</keyword>
<keyword evidence="3" id="KW-0597">Phosphoprotein</keyword>
<evidence type="ECO:0000256" key="4">
    <source>
        <dbReference type="SAM" id="Phobius"/>
    </source>
</evidence>
<dbReference type="GO" id="GO:0004673">
    <property type="term" value="F:protein histidine kinase activity"/>
    <property type="evidence" value="ECO:0007669"/>
    <property type="project" value="UniProtKB-EC"/>
</dbReference>
<keyword evidence="4" id="KW-0812">Transmembrane</keyword>
<proteinExistence type="predicted"/>
<dbReference type="InterPro" id="IPR003661">
    <property type="entry name" value="HisK_dim/P_dom"/>
</dbReference>
<keyword evidence="7" id="KW-1185">Reference proteome</keyword>
<evidence type="ECO:0000313" key="6">
    <source>
        <dbReference type="EMBL" id="MEE1675346.1"/>
    </source>
</evidence>
<dbReference type="RefSeq" id="WP_329776272.1">
    <property type="nucleotide sequence ID" value="NZ_JAYDYW010000012.1"/>
</dbReference>
<feature type="transmembrane region" description="Helical" evidence="4">
    <location>
        <begin position="162"/>
        <end position="182"/>
    </location>
</feature>
<evidence type="ECO:0000256" key="1">
    <source>
        <dbReference type="ARBA" id="ARBA00000085"/>
    </source>
</evidence>
<evidence type="ECO:0000259" key="5">
    <source>
        <dbReference type="PROSITE" id="PS50109"/>
    </source>
</evidence>
<dbReference type="InterPro" id="IPR029016">
    <property type="entry name" value="GAF-like_dom_sf"/>
</dbReference>
<keyword evidence="6" id="KW-0418">Kinase</keyword>
<keyword evidence="4" id="KW-1133">Transmembrane helix</keyword>
<feature type="domain" description="Histidine kinase" evidence="5">
    <location>
        <begin position="473"/>
        <end position="678"/>
    </location>
</feature>
<feature type="transmembrane region" description="Helical" evidence="4">
    <location>
        <begin position="37"/>
        <end position="57"/>
    </location>
</feature>
<accession>A0ABU7G7Q2</accession>
<dbReference type="Gene3D" id="3.30.450.40">
    <property type="match status" value="1"/>
</dbReference>
<protein>
    <recommendedName>
        <fullName evidence="2">histidine kinase</fullName>
        <ecNumber evidence="2">2.7.13.3</ecNumber>
    </recommendedName>
</protein>
<dbReference type="CDD" id="cd00082">
    <property type="entry name" value="HisKA"/>
    <property type="match status" value="1"/>
</dbReference>
<dbReference type="InterPro" id="IPR005467">
    <property type="entry name" value="His_kinase_dom"/>
</dbReference>
<dbReference type="PANTHER" id="PTHR43547">
    <property type="entry name" value="TWO-COMPONENT HISTIDINE KINASE"/>
    <property type="match status" value="1"/>
</dbReference>
<organism evidence="6 7">
    <name type="scientific">Agarivorans aestuarii</name>
    <dbReference type="NCBI Taxonomy" id="1563703"/>
    <lineage>
        <taxon>Bacteria</taxon>
        <taxon>Pseudomonadati</taxon>
        <taxon>Pseudomonadota</taxon>
        <taxon>Gammaproteobacteria</taxon>
        <taxon>Alteromonadales</taxon>
        <taxon>Alteromonadaceae</taxon>
        <taxon>Agarivorans</taxon>
    </lineage>
</organism>
<dbReference type="Proteomes" id="UP001310248">
    <property type="component" value="Unassembled WGS sequence"/>
</dbReference>
<gene>
    <name evidence="6" type="primary">prsK</name>
    <name evidence="6" type="ORF">SNR37_000671</name>
</gene>
<dbReference type="PROSITE" id="PS50109">
    <property type="entry name" value="HIS_KIN"/>
    <property type="match status" value="1"/>
</dbReference>
<dbReference type="InterPro" id="IPR003594">
    <property type="entry name" value="HATPase_dom"/>
</dbReference>
<dbReference type="PRINTS" id="PR00344">
    <property type="entry name" value="BCTRLSENSOR"/>
</dbReference>
<dbReference type="NCBIfam" id="TIGR02916">
    <property type="entry name" value="PEP_his_kin"/>
    <property type="match status" value="1"/>
</dbReference>
<feature type="transmembrane region" description="Helical" evidence="4">
    <location>
        <begin position="259"/>
        <end position="276"/>
    </location>
</feature>
<comment type="catalytic activity">
    <reaction evidence="1">
        <text>ATP + protein L-histidine = ADP + protein N-phospho-L-histidine.</text>
        <dbReference type="EC" id="2.7.13.3"/>
    </reaction>
</comment>
<dbReference type="EC" id="2.7.13.3" evidence="2"/>
<dbReference type="InterPro" id="IPR014265">
    <property type="entry name" value="XrtA/PrsK"/>
</dbReference>
<feature type="transmembrane region" description="Helical" evidence="4">
    <location>
        <begin position="126"/>
        <end position="142"/>
    </location>
</feature>
<reference evidence="6 7" key="2">
    <citation type="submission" date="2023-12" db="EMBL/GenBank/DDBJ databases">
        <authorList>
            <consortium name="Cladostephus spongiosus"/>
            <person name="Lorente B."/>
            <person name="Cabral C."/>
            <person name="Frias J."/>
            <person name="Faria J."/>
            <person name="Toubarro D."/>
        </authorList>
    </citation>
    <scope>NUCLEOTIDE SEQUENCE [LARGE SCALE GENOMIC DNA]</scope>
    <source>
        <strain evidence="6 7">ZMCS4</strain>
    </source>
</reference>
<evidence type="ECO:0000256" key="2">
    <source>
        <dbReference type="ARBA" id="ARBA00012438"/>
    </source>
</evidence>
<feature type="transmembrane region" description="Helical" evidence="4">
    <location>
        <begin position="102"/>
        <end position="120"/>
    </location>
</feature>
<feature type="transmembrane region" description="Helical" evidence="4">
    <location>
        <begin position="188"/>
        <end position="207"/>
    </location>
</feature>
<keyword evidence="4" id="KW-0472">Membrane</keyword>
<reference evidence="7" key="1">
    <citation type="submission" date="2023-07" db="EMBL/GenBank/DDBJ databases">
        <title>Draft genome sequence of Agarivorans aestuarii strain ZMCS4, a CAZymes producing bacteria isolated from the marine brown algae Clodostephus spongiosus.</title>
        <authorList>
            <person name="Lorente B."/>
            <person name="Cabral C."/>
            <person name="Frias J."/>
            <person name="Faria J."/>
            <person name="Toubarro D."/>
        </authorList>
    </citation>
    <scope>NUCLEOTIDE SEQUENCE [LARGE SCALE GENOMIC DNA]</scope>
    <source>
        <strain evidence="7">ZMCS4</strain>
    </source>
</reference>
<sequence length="679" mass="76145">MSIIVGLLGYSIAALVYLLFSLLLLTTKQSGFQRQALSLVVFFTLLWASSGVAQMWIALPLGYLFGIETLRNALWFLLLYATIAPRFELSNFIRGPWRKKGLLLGMMFIACIQITTTLAGLQLNQFWLVTQLSQTVIGLWLIEQLYRRIDVSARPTIKPMCLGLGGMFAFDFALYANALITSGISFDFWSLRGFVAILAAPLVLLSARRIKRWSTKIYVSRDVIYHSTLLLVAGGYLLVMALVGYYIRYAGGDWGSMAQNGFFALSALILVSLFLSERLRKRLKVQITKHFFANKYEYREEWMKFAAVLEEDGVSPYSIALKAINQPFDCQYAGLAIVENGRYVVKATYNIRDDDSQAQLCLEHLAGQAIEHQWIVDIEELKEDTSVVPFQVSSNKLQQITKFCYVIPMSTSAGFKGVILLSSPSAIHSVNWEDRDLMRAISRQLAVFLNLHRSNLALAESQQFDTFNRMSAYLVHDLKNVLAQLQLMSKNAVKHKHNPEFIDDAFETVDSAANRLAKVVAHLSKKQRVDTVVAPFELKAALEQVVQSRSISKPVPQLEFTLNEAFELVGDQERFVNVVSHLVQNAQDATLEDGTICIRAGKQANECLIEIQDNGEGMSVEFIDTRLFKPFDTTKGNAGMGVGAYDAKRFVEDLGGHIQVTSNVGEGSLFKLYLPIHKI</sequence>
<comment type="caution">
    <text evidence="6">The sequence shown here is derived from an EMBL/GenBank/DDBJ whole genome shotgun (WGS) entry which is preliminary data.</text>
</comment>
<dbReference type="Gene3D" id="3.30.565.10">
    <property type="entry name" value="Histidine kinase-like ATPase, C-terminal domain"/>
    <property type="match status" value="1"/>
</dbReference>
<dbReference type="SMART" id="SM00387">
    <property type="entry name" value="HATPase_c"/>
    <property type="match status" value="1"/>
</dbReference>
<dbReference type="SUPFAM" id="SSF55874">
    <property type="entry name" value="ATPase domain of HSP90 chaperone/DNA topoisomerase II/histidine kinase"/>
    <property type="match status" value="1"/>
</dbReference>
<evidence type="ECO:0000256" key="3">
    <source>
        <dbReference type="ARBA" id="ARBA00022553"/>
    </source>
</evidence>
<dbReference type="EMBL" id="JAYDYW010000012">
    <property type="protein sequence ID" value="MEE1675346.1"/>
    <property type="molecule type" value="Genomic_DNA"/>
</dbReference>